<name>A0A916Y413_9FLAO</name>
<evidence type="ECO:0000313" key="3">
    <source>
        <dbReference type="Proteomes" id="UP000625735"/>
    </source>
</evidence>
<dbReference type="InterPro" id="IPR027417">
    <property type="entry name" value="P-loop_NTPase"/>
</dbReference>
<comment type="caution">
    <text evidence="2">The sequence shown here is derived from an EMBL/GenBank/DDBJ whole genome shotgun (WGS) entry which is preliminary data.</text>
</comment>
<dbReference type="InterPro" id="IPR027368">
    <property type="entry name" value="MnmE_dom2"/>
</dbReference>
<protein>
    <recommendedName>
        <fullName evidence="1">MnmE helical domain-containing protein</fullName>
    </recommendedName>
</protein>
<organism evidence="2 3">
    <name type="scientific">Flavobacterium orientale</name>
    <dbReference type="NCBI Taxonomy" id="1756020"/>
    <lineage>
        <taxon>Bacteria</taxon>
        <taxon>Pseudomonadati</taxon>
        <taxon>Bacteroidota</taxon>
        <taxon>Flavobacteriia</taxon>
        <taxon>Flavobacteriales</taxon>
        <taxon>Flavobacteriaceae</taxon>
        <taxon>Flavobacterium</taxon>
    </lineage>
</organism>
<reference evidence="2" key="2">
    <citation type="submission" date="2020-09" db="EMBL/GenBank/DDBJ databases">
        <authorList>
            <person name="Sun Q."/>
            <person name="Zhou Y."/>
        </authorList>
    </citation>
    <scope>NUCLEOTIDE SEQUENCE</scope>
    <source>
        <strain evidence="2">CGMCC 1.12506</strain>
    </source>
</reference>
<evidence type="ECO:0000259" key="1">
    <source>
        <dbReference type="Pfam" id="PF12631"/>
    </source>
</evidence>
<feature type="domain" description="MnmE helical" evidence="1">
    <location>
        <begin position="7"/>
        <end position="113"/>
    </location>
</feature>
<dbReference type="Proteomes" id="UP000625735">
    <property type="component" value="Unassembled WGS sequence"/>
</dbReference>
<sequence>MLTKELHTENRQQQTLFISAKNKEGIDELKQTLLSFVNTGALRNNETIATNSRHYDSLLKALEEIQKVKWGLESGISADLMAIDIREALYHFGEITVEVTNDELLGNIFANFCIGK</sequence>
<dbReference type="PANTHER" id="PTHR42714">
    <property type="entry name" value="TRNA MODIFICATION GTPASE GTPBP3"/>
    <property type="match status" value="1"/>
</dbReference>
<dbReference type="SUPFAM" id="SSF116878">
    <property type="entry name" value="TrmE connector domain"/>
    <property type="match status" value="1"/>
</dbReference>
<dbReference type="Pfam" id="PF12631">
    <property type="entry name" value="MnmE_helical"/>
    <property type="match status" value="1"/>
</dbReference>
<accession>A0A916Y413</accession>
<dbReference type="PANTHER" id="PTHR42714:SF2">
    <property type="entry name" value="TRNA MODIFICATION GTPASE GTPBP3, MITOCHONDRIAL"/>
    <property type="match status" value="1"/>
</dbReference>
<reference evidence="2" key="1">
    <citation type="journal article" date="2014" name="Int. J. Syst. Evol. Microbiol.">
        <title>Complete genome sequence of Corynebacterium casei LMG S-19264T (=DSM 44701T), isolated from a smear-ripened cheese.</title>
        <authorList>
            <consortium name="US DOE Joint Genome Institute (JGI-PGF)"/>
            <person name="Walter F."/>
            <person name="Albersmeier A."/>
            <person name="Kalinowski J."/>
            <person name="Ruckert C."/>
        </authorList>
    </citation>
    <scope>NUCLEOTIDE SEQUENCE</scope>
    <source>
        <strain evidence="2">CGMCC 1.12506</strain>
    </source>
</reference>
<dbReference type="GO" id="GO:0030488">
    <property type="term" value="P:tRNA methylation"/>
    <property type="evidence" value="ECO:0007669"/>
    <property type="project" value="TreeGrafter"/>
</dbReference>
<dbReference type="InterPro" id="IPR025867">
    <property type="entry name" value="MnmE_helical"/>
</dbReference>
<dbReference type="GO" id="GO:0005829">
    <property type="term" value="C:cytosol"/>
    <property type="evidence" value="ECO:0007669"/>
    <property type="project" value="TreeGrafter"/>
</dbReference>
<dbReference type="Gene3D" id="3.40.50.300">
    <property type="entry name" value="P-loop containing nucleotide triphosphate hydrolases"/>
    <property type="match status" value="1"/>
</dbReference>
<dbReference type="Gene3D" id="1.20.120.430">
    <property type="entry name" value="tRNA modification GTPase MnmE domain 2"/>
    <property type="match status" value="1"/>
</dbReference>
<dbReference type="GO" id="GO:0002098">
    <property type="term" value="P:tRNA wobble uridine modification"/>
    <property type="evidence" value="ECO:0007669"/>
    <property type="project" value="TreeGrafter"/>
</dbReference>
<proteinExistence type="predicted"/>
<evidence type="ECO:0000313" key="2">
    <source>
        <dbReference type="EMBL" id="GGD30402.1"/>
    </source>
</evidence>
<dbReference type="EMBL" id="BMFG01000008">
    <property type="protein sequence ID" value="GGD30402.1"/>
    <property type="molecule type" value="Genomic_DNA"/>
</dbReference>
<gene>
    <name evidence="2" type="ORF">GCM10011343_20730</name>
</gene>
<keyword evidence="3" id="KW-1185">Reference proteome</keyword>
<dbReference type="AlphaFoldDB" id="A0A916Y413"/>